<feature type="signal peptide" evidence="2">
    <location>
        <begin position="1"/>
        <end position="20"/>
    </location>
</feature>
<accession>A0A6V7WLK8</accession>
<gene>
    <name evidence="3" type="ORF">MENT_LOCUS40495</name>
</gene>
<evidence type="ECO:0000256" key="1">
    <source>
        <dbReference type="SAM" id="MobiDB-lite"/>
    </source>
</evidence>
<dbReference type="Proteomes" id="UP000580250">
    <property type="component" value="Unassembled WGS sequence"/>
</dbReference>
<name>A0A6V7WLK8_MELEN</name>
<evidence type="ECO:0000256" key="2">
    <source>
        <dbReference type="SAM" id="SignalP"/>
    </source>
</evidence>
<feature type="region of interest" description="Disordered" evidence="1">
    <location>
        <begin position="30"/>
        <end position="87"/>
    </location>
</feature>
<feature type="compositionally biased region" description="Basic and acidic residues" evidence="1">
    <location>
        <begin position="34"/>
        <end position="45"/>
    </location>
</feature>
<organism evidence="3 4">
    <name type="scientific">Meloidogyne enterolobii</name>
    <name type="common">Root-knot nematode worm</name>
    <name type="synonym">Meloidogyne mayaguensis</name>
    <dbReference type="NCBI Taxonomy" id="390850"/>
    <lineage>
        <taxon>Eukaryota</taxon>
        <taxon>Metazoa</taxon>
        <taxon>Ecdysozoa</taxon>
        <taxon>Nematoda</taxon>
        <taxon>Chromadorea</taxon>
        <taxon>Rhabditida</taxon>
        <taxon>Tylenchina</taxon>
        <taxon>Tylenchomorpha</taxon>
        <taxon>Tylenchoidea</taxon>
        <taxon>Meloidogynidae</taxon>
        <taxon>Meloidogyninae</taxon>
        <taxon>Meloidogyne</taxon>
    </lineage>
</organism>
<evidence type="ECO:0000313" key="3">
    <source>
        <dbReference type="EMBL" id="CAD2187882.1"/>
    </source>
</evidence>
<reference evidence="3 4" key="1">
    <citation type="submission" date="2020-08" db="EMBL/GenBank/DDBJ databases">
        <authorList>
            <person name="Koutsovoulos G."/>
            <person name="Danchin GJ E."/>
        </authorList>
    </citation>
    <scope>NUCLEOTIDE SEQUENCE [LARGE SCALE GENOMIC DNA]</scope>
</reference>
<comment type="caution">
    <text evidence="3">The sequence shown here is derived from an EMBL/GenBank/DDBJ whole genome shotgun (WGS) entry which is preliminary data.</text>
</comment>
<keyword evidence="2" id="KW-0732">Signal</keyword>
<proteinExistence type="predicted"/>
<feature type="compositionally biased region" description="Polar residues" evidence="1">
    <location>
        <begin position="46"/>
        <end position="58"/>
    </location>
</feature>
<sequence length="87" mass="9801">MKIAILLVFLLFSIFTFCDSSTNRRNKKGYVQLEQDKSPEIHESQTEATAHGMTSISPTKDIKKRKNELDKIVKKKQGNGKGKSTST</sequence>
<feature type="chain" id="PRO_5027950244" evidence="2">
    <location>
        <begin position="21"/>
        <end position="87"/>
    </location>
</feature>
<dbReference type="AlphaFoldDB" id="A0A6V7WLK8"/>
<evidence type="ECO:0000313" key="4">
    <source>
        <dbReference type="Proteomes" id="UP000580250"/>
    </source>
</evidence>
<protein>
    <submittedName>
        <fullName evidence="3">Uncharacterized protein</fullName>
    </submittedName>
</protein>
<dbReference type="EMBL" id="CAJEWN010000660">
    <property type="protein sequence ID" value="CAD2187882.1"/>
    <property type="molecule type" value="Genomic_DNA"/>
</dbReference>